<evidence type="ECO:0000256" key="6">
    <source>
        <dbReference type="ARBA" id="ARBA00023263"/>
    </source>
</evidence>
<organism evidence="9 10">
    <name type="scientific">Povalibacter uvarum</name>
    <dbReference type="NCBI Taxonomy" id="732238"/>
    <lineage>
        <taxon>Bacteria</taxon>
        <taxon>Pseudomonadati</taxon>
        <taxon>Pseudomonadota</taxon>
        <taxon>Gammaproteobacteria</taxon>
        <taxon>Steroidobacterales</taxon>
        <taxon>Steroidobacteraceae</taxon>
        <taxon>Povalibacter</taxon>
    </lineage>
</organism>
<keyword evidence="6" id="KW-0281">Fimbrium</keyword>
<dbReference type="Pfam" id="PF05567">
    <property type="entry name" value="T4P_PilY1"/>
    <property type="match status" value="1"/>
</dbReference>
<accession>A0A841HHU8</accession>
<evidence type="ECO:0000313" key="10">
    <source>
        <dbReference type="Proteomes" id="UP000588068"/>
    </source>
</evidence>
<evidence type="ECO:0000256" key="4">
    <source>
        <dbReference type="ARBA" id="ARBA00022723"/>
    </source>
</evidence>
<dbReference type="RefSeq" id="WP_184329612.1">
    <property type="nucleotide sequence ID" value="NZ_JACHHZ010000001.1"/>
</dbReference>
<feature type="domain" description="PilY1 beta-propeller" evidence="8">
    <location>
        <begin position="157"/>
        <end position="452"/>
    </location>
</feature>
<name>A0A841HHU8_9GAMM</name>
<keyword evidence="4" id="KW-0479">Metal-binding</keyword>
<dbReference type="GO" id="GO:0046872">
    <property type="term" value="F:metal ion binding"/>
    <property type="evidence" value="ECO:0007669"/>
    <property type="project" value="UniProtKB-KW"/>
</dbReference>
<feature type="chain" id="PRO_5032306925" evidence="7">
    <location>
        <begin position="23"/>
        <end position="645"/>
    </location>
</feature>
<evidence type="ECO:0000256" key="3">
    <source>
        <dbReference type="ARBA" id="ARBA00022558"/>
    </source>
</evidence>
<comment type="similarity">
    <text evidence="2">Belongs to the PilY1 family.</text>
</comment>
<keyword evidence="7" id="KW-0732">Signal</keyword>
<evidence type="ECO:0000256" key="5">
    <source>
        <dbReference type="ARBA" id="ARBA00022837"/>
    </source>
</evidence>
<dbReference type="AlphaFoldDB" id="A0A841HHU8"/>
<dbReference type="SUPFAM" id="SSF50998">
    <property type="entry name" value="Quinoprotein alcohol dehydrogenase-like"/>
    <property type="match status" value="1"/>
</dbReference>
<dbReference type="GO" id="GO:0009289">
    <property type="term" value="C:pilus"/>
    <property type="evidence" value="ECO:0007669"/>
    <property type="project" value="UniProtKB-SubCell"/>
</dbReference>
<proteinExistence type="inferred from homology"/>
<feature type="signal peptide" evidence="7">
    <location>
        <begin position="1"/>
        <end position="22"/>
    </location>
</feature>
<dbReference type="InterPro" id="IPR015943">
    <property type="entry name" value="WD40/YVTN_repeat-like_dom_sf"/>
</dbReference>
<dbReference type="Gene3D" id="2.130.10.10">
    <property type="entry name" value="YVTN repeat-like/Quinoprotein amine dehydrogenase"/>
    <property type="match status" value="1"/>
</dbReference>
<keyword evidence="3" id="KW-1029">Fimbrium biogenesis</keyword>
<reference evidence="9 10" key="1">
    <citation type="submission" date="2020-08" db="EMBL/GenBank/DDBJ databases">
        <title>Genomic Encyclopedia of Type Strains, Phase IV (KMG-IV): sequencing the most valuable type-strain genomes for metagenomic binning, comparative biology and taxonomic classification.</title>
        <authorList>
            <person name="Goeker M."/>
        </authorList>
    </citation>
    <scope>NUCLEOTIDE SEQUENCE [LARGE SCALE GENOMIC DNA]</scope>
    <source>
        <strain evidence="9 10">DSM 26723</strain>
    </source>
</reference>
<dbReference type="EMBL" id="JACHHZ010000001">
    <property type="protein sequence ID" value="MBB6091838.1"/>
    <property type="molecule type" value="Genomic_DNA"/>
</dbReference>
<sequence>MSASLRVAALAACLAHFAPGHAAQAQQEAMECLSTAPITAMALGSASNGRRTLYTAQTAAAESARVSALTLRFPDSTNVDWDSAAAPSTKRQVLVMNSDGSPIALDWQSLDDERKRQLGDDEVTMQALRNGAGMEQPVSITLVGAPNGRNRQGQEVATYSAFAEAQARRKAMIYAAAADGSLRALDASSGAEVFTYIPSASFLAPDAVQQRRQQKAAIEPPAVGDAIINNAWRTVLVSGLSASRSIVALDVTNPATFASAESNPSSVVLWEFADADLGVSHSRPVVAQLRSGKWVAIFGNGQDRARTTANGKAVLFVVDIATGSLLRKIEAIPDDSGAVADSPNGLSTPAAVDIDGDRRIEYVYAGDAFGNLWKFDLSEPSGADWKIALSGRPLFRATDSAERAQPILMRPEVARGPRGMDTVILFGAGGDATATDIGASVDQTFYGVIDAGTPLHRTDLRPRKIAREAKPAATSSVPLVRIIDAATARDLGNGWYLDLLSGARRESFASEPALRDSRVVFLTQVSTQNRCGSPLTWAMVLDPLSGDAVSTQAHPSLDVSGDGLFDEKDRIALDPDDPVSAFAVGGVAIPAAAALHGTIPLIAREITTDEQCAQYIYLPGAAGGMTRLAMNCRKPAGRQTWNQLR</sequence>
<dbReference type="InterPro" id="IPR008707">
    <property type="entry name" value="B-propeller_PilY1"/>
</dbReference>
<gene>
    <name evidence="9" type="ORF">HNQ60_000684</name>
</gene>
<keyword evidence="5" id="KW-0106">Calcium</keyword>
<evidence type="ECO:0000256" key="1">
    <source>
        <dbReference type="ARBA" id="ARBA00004561"/>
    </source>
</evidence>
<comment type="caution">
    <text evidence="9">The sequence shown here is derived from an EMBL/GenBank/DDBJ whole genome shotgun (WGS) entry which is preliminary data.</text>
</comment>
<evidence type="ECO:0000256" key="2">
    <source>
        <dbReference type="ARBA" id="ARBA00008387"/>
    </source>
</evidence>
<dbReference type="InterPro" id="IPR011047">
    <property type="entry name" value="Quinoprotein_ADH-like_sf"/>
</dbReference>
<keyword evidence="10" id="KW-1185">Reference proteome</keyword>
<evidence type="ECO:0000256" key="7">
    <source>
        <dbReference type="SAM" id="SignalP"/>
    </source>
</evidence>
<protein>
    <submittedName>
        <fullName evidence="9">Outer membrane protein assembly factor BamB</fullName>
    </submittedName>
</protein>
<evidence type="ECO:0000259" key="8">
    <source>
        <dbReference type="Pfam" id="PF05567"/>
    </source>
</evidence>
<dbReference type="Proteomes" id="UP000588068">
    <property type="component" value="Unassembled WGS sequence"/>
</dbReference>
<comment type="subcellular location">
    <subcellularLocation>
        <location evidence="1">Fimbrium</location>
    </subcellularLocation>
</comment>
<evidence type="ECO:0000313" key="9">
    <source>
        <dbReference type="EMBL" id="MBB6091838.1"/>
    </source>
</evidence>